<proteinExistence type="predicted"/>
<evidence type="ECO:0000313" key="4">
    <source>
        <dbReference type="Proteomes" id="UP000181992"/>
    </source>
</evidence>
<dbReference type="SUPFAM" id="SSF53927">
    <property type="entry name" value="Cytidine deaminase-like"/>
    <property type="match status" value="1"/>
</dbReference>
<dbReference type="PANTHER" id="PTHR11086:SF18">
    <property type="entry name" value="DEOXYCYTIDYLATE DEAMINASE"/>
    <property type="match status" value="1"/>
</dbReference>
<dbReference type="STRING" id="1805281.AUJ77_00220"/>
<evidence type="ECO:0000256" key="1">
    <source>
        <dbReference type="ARBA" id="ARBA00022801"/>
    </source>
</evidence>
<dbReference type="AlphaFoldDB" id="A0A1J4V8X5"/>
<evidence type="ECO:0000313" key="3">
    <source>
        <dbReference type="EMBL" id="OIO31221.1"/>
    </source>
</evidence>
<accession>A0A1J4V8X5</accession>
<organism evidence="3 4">
    <name type="scientific">Candidatus Nomurabacteria bacterium CG1_02_43_90</name>
    <dbReference type="NCBI Taxonomy" id="1805281"/>
    <lineage>
        <taxon>Bacteria</taxon>
        <taxon>Candidatus Nomuraibacteriota</taxon>
    </lineage>
</organism>
<dbReference type="Gene3D" id="3.40.140.10">
    <property type="entry name" value="Cytidine Deaminase, domain 2"/>
    <property type="match status" value="1"/>
</dbReference>
<dbReference type="Pfam" id="PF00383">
    <property type="entry name" value="dCMP_cyt_deam_1"/>
    <property type="match status" value="1"/>
</dbReference>
<dbReference type="InterPro" id="IPR016193">
    <property type="entry name" value="Cytidine_deaminase-like"/>
</dbReference>
<protein>
    <recommendedName>
        <fullName evidence="2">CMP/dCMP-type deaminase domain-containing protein</fullName>
    </recommendedName>
</protein>
<keyword evidence="1" id="KW-0378">Hydrolase</keyword>
<reference evidence="3 4" key="1">
    <citation type="journal article" date="2016" name="Environ. Microbiol.">
        <title>Genomic resolution of a cold subsurface aquifer community provides metabolic insights for novel microbes adapted to high CO concentrations.</title>
        <authorList>
            <person name="Probst A.J."/>
            <person name="Castelle C.J."/>
            <person name="Singh A."/>
            <person name="Brown C.T."/>
            <person name="Anantharaman K."/>
            <person name="Sharon I."/>
            <person name="Hug L.A."/>
            <person name="Burstein D."/>
            <person name="Emerson J.B."/>
            <person name="Thomas B.C."/>
            <person name="Banfield J.F."/>
        </authorList>
    </citation>
    <scope>NUCLEOTIDE SEQUENCE [LARGE SCALE GENOMIC DNA]</scope>
    <source>
        <strain evidence="3">CG1_02_43_90</strain>
    </source>
</reference>
<dbReference type="InterPro" id="IPR015517">
    <property type="entry name" value="dCMP_deaminase-rel"/>
</dbReference>
<sequence length="154" mass="17549">MDKHLSYFKEATMEVRKALCLRSQCGTVIVNSAGVIIGRGYNAPPQDDISLRRCHRKHELDATFKSDKTCCVHAEQRAIMDALRNNTDNIKGSTLYFLRLDEQGEMKSSGNPYCTICSKMALDVGSKYFVLYHKEGIVVYDTKEYNELSFAYKE</sequence>
<dbReference type="PROSITE" id="PS51747">
    <property type="entry name" value="CYT_DCMP_DEAMINASES_2"/>
    <property type="match status" value="1"/>
</dbReference>
<dbReference type="EMBL" id="MNVN01000003">
    <property type="protein sequence ID" value="OIO31221.1"/>
    <property type="molecule type" value="Genomic_DNA"/>
</dbReference>
<dbReference type="PANTHER" id="PTHR11086">
    <property type="entry name" value="DEOXYCYTIDYLATE DEAMINASE-RELATED"/>
    <property type="match status" value="1"/>
</dbReference>
<name>A0A1J4V8X5_9BACT</name>
<dbReference type="InterPro" id="IPR002125">
    <property type="entry name" value="CMP_dCMP_dom"/>
</dbReference>
<feature type="domain" description="CMP/dCMP-type deaminase" evidence="2">
    <location>
        <begin position="2"/>
        <end position="153"/>
    </location>
</feature>
<gene>
    <name evidence="3" type="ORF">AUJ77_00220</name>
</gene>
<dbReference type="Proteomes" id="UP000181992">
    <property type="component" value="Unassembled WGS sequence"/>
</dbReference>
<dbReference type="GO" id="GO:0005737">
    <property type="term" value="C:cytoplasm"/>
    <property type="evidence" value="ECO:0007669"/>
    <property type="project" value="TreeGrafter"/>
</dbReference>
<comment type="caution">
    <text evidence="3">The sequence shown here is derived from an EMBL/GenBank/DDBJ whole genome shotgun (WGS) entry which is preliminary data.</text>
</comment>
<dbReference type="GO" id="GO:0004132">
    <property type="term" value="F:dCMP deaminase activity"/>
    <property type="evidence" value="ECO:0007669"/>
    <property type="project" value="TreeGrafter"/>
</dbReference>
<evidence type="ECO:0000259" key="2">
    <source>
        <dbReference type="PROSITE" id="PS51747"/>
    </source>
</evidence>